<protein>
    <submittedName>
        <fullName evidence="1">2080_t:CDS:1</fullName>
    </submittedName>
</protein>
<reference evidence="1" key="1">
    <citation type="submission" date="2021-06" db="EMBL/GenBank/DDBJ databases">
        <authorList>
            <person name="Kallberg Y."/>
            <person name="Tangrot J."/>
            <person name="Rosling A."/>
        </authorList>
    </citation>
    <scope>NUCLEOTIDE SEQUENCE</scope>
    <source>
        <strain evidence="1">AU212A</strain>
    </source>
</reference>
<gene>
    <name evidence="1" type="ORF">SCALOS_LOCUS8178</name>
</gene>
<dbReference type="Proteomes" id="UP000789860">
    <property type="component" value="Unassembled WGS sequence"/>
</dbReference>
<dbReference type="EMBL" id="CAJVPM010020842">
    <property type="protein sequence ID" value="CAG8637030.1"/>
    <property type="molecule type" value="Genomic_DNA"/>
</dbReference>
<evidence type="ECO:0000313" key="2">
    <source>
        <dbReference type="Proteomes" id="UP000789860"/>
    </source>
</evidence>
<organism evidence="1 2">
    <name type="scientific">Scutellospora calospora</name>
    <dbReference type="NCBI Taxonomy" id="85575"/>
    <lineage>
        <taxon>Eukaryota</taxon>
        <taxon>Fungi</taxon>
        <taxon>Fungi incertae sedis</taxon>
        <taxon>Mucoromycota</taxon>
        <taxon>Glomeromycotina</taxon>
        <taxon>Glomeromycetes</taxon>
        <taxon>Diversisporales</taxon>
        <taxon>Gigasporaceae</taxon>
        <taxon>Scutellospora</taxon>
    </lineage>
</organism>
<comment type="caution">
    <text evidence="1">The sequence shown here is derived from an EMBL/GenBank/DDBJ whole genome shotgun (WGS) entry which is preliminary data.</text>
</comment>
<evidence type="ECO:0000313" key="1">
    <source>
        <dbReference type="EMBL" id="CAG8637030.1"/>
    </source>
</evidence>
<keyword evidence="2" id="KW-1185">Reference proteome</keyword>
<feature type="non-terminal residue" evidence="1">
    <location>
        <position position="1"/>
    </location>
</feature>
<proteinExistence type="predicted"/>
<sequence>ISNNSSSQSSPFIDFIADPQAMAVVNFTSDFQAMSFGPGDASHPVNFTENPQISSMSFFEMGNVSPQALSMPPLELGDALLNSTTDPQAYISHLINPATNSQVTPSLELRNVSPIYPTMVFQTMLEEMDQSFLVNSNANRMPNSEEMTNQIDWWWNNHSET</sequence>
<name>A0ACA9N868_9GLOM</name>
<accession>A0ACA9N868</accession>